<geneLocation type="mitochondrion" evidence="11"/>
<evidence type="ECO:0000256" key="10">
    <source>
        <dbReference type="SAM" id="Phobius"/>
    </source>
</evidence>
<dbReference type="Pfam" id="PF00420">
    <property type="entry name" value="Oxidored_q2"/>
    <property type="match status" value="1"/>
</dbReference>
<keyword evidence="11" id="KW-0496">Mitochondrion</keyword>
<keyword evidence="7" id="KW-0520">NAD</keyword>
<evidence type="ECO:0000256" key="5">
    <source>
        <dbReference type="ARBA" id="ARBA00022967"/>
    </source>
</evidence>
<evidence type="ECO:0000256" key="1">
    <source>
        <dbReference type="ARBA" id="ARBA00004141"/>
    </source>
</evidence>
<dbReference type="InterPro" id="IPR039428">
    <property type="entry name" value="NUOK/Mnh_C1-like"/>
</dbReference>
<evidence type="ECO:0000256" key="3">
    <source>
        <dbReference type="ARBA" id="ARBA00016612"/>
    </source>
</evidence>
<dbReference type="AlphaFoldDB" id="A0A1L6BZX9"/>
<organism evidence="11">
    <name type="scientific">Vema ewingi</name>
    <dbReference type="NCBI Taxonomy" id="1930079"/>
    <lineage>
        <taxon>Eukaryota</taxon>
        <taxon>Metazoa</taxon>
        <taxon>Spiralia</taxon>
        <taxon>Lophotrochozoa</taxon>
        <taxon>Mollusca</taxon>
        <taxon>Monoplacophora</taxon>
        <taxon>Tryblidiida</taxon>
        <taxon>Neopilinidae</taxon>
        <taxon>Vema</taxon>
    </lineage>
</organism>
<dbReference type="GO" id="GO:0016020">
    <property type="term" value="C:membrane"/>
    <property type="evidence" value="ECO:0007669"/>
    <property type="project" value="UniProtKB-SubCell"/>
</dbReference>
<name>A0A1L6BZX9_9MOLL</name>
<evidence type="ECO:0000256" key="8">
    <source>
        <dbReference type="ARBA" id="ARBA00023136"/>
    </source>
</evidence>
<evidence type="ECO:0000256" key="6">
    <source>
        <dbReference type="ARBA" id="ARBA00022989"/>
    </source>
</evidence>
<keyword evidence="8 10" id="KW-0472">Membrane</keyword>
<dbReference type="Gene3D" id="1.10.287.3510">
    <property type="match status" value="1"/>
</dbReference>
<evidence type="ECO:0000256" key="2">
    <source>
        <dbReference type="ARBA" id="ARBA00010519"/>
    </source>
</evidence>
<evidence type="ECO:0000313" key="11">
    <source>
        <dbReference type="EMBL" id="APQ42953.1"/>
    </source>
</evidence>
<keyword evidence="5" id="KW-1278">Translocase</keyword>
<evidence type="ECO:0000256" key="4">
    <source>
        <dbReference type="ARBA" id="ARBA00022692"/>
    </source>
</evidence>
<comment type="subcellular location">
    <subcellularLocation>
        <location evidence="1">Membrane</location>
        <topology evidence="1">Multi-pass membrane protein</topology>
    </subcellularLocation>
</comment>
<sequence>MISFLVTLPIMSMLVQKNHFLNVLLYLETFSIMILFMAILTSKVTNIGSHFLLVFMTFSACEAAMGLGLLVTILRTTGNDYISASHILKY</sequence>
<accession>A0A1L6BZX9</accession>
<evidence type="ECO:0000256" key="7">
    <source>
        <dbReference type="ARBA" id="ARBA00023027"/>
    </source>
</evidence>
<gene>
    <name evidence="11" type="primary">nad4l</name>
</gene>
<protein>
    <recommendedName>
        <fullName evidence="3">NADH-ubiquinone oxidoreductase chain 4L</fullName>
    </recommendedName>
    <alternativeName>
        <fullName evidence="9">NADH dehydrogenase subunit 4L</fullName>
    </alternativeName>
</protein>
<feature type="transmembrane region" description="Helical" evidence="10">
    <location>
        <begin position="52"/>
        <end position="74"/>
    </location>
</feature>
<keyword evidence="6 10" id="KW-1133">Transmembrane helix</keyword>
<dbReference type="EMBL" id="KY244019">
    <property type="protein sequence ID" value="APQ42953.1"/>
    <property type="molecule type" value="Genomic_DNA"/>
</dbReference>
<keyword evidence="4 10" id="KW-0812">Transmembrane</keyword>
<reference evidence="11" key="1">
    <citation type="journal article" date="2016" name="BMC Evol. Biol.">
        <title>Monoplacophoran mitochondrial genomes: convergent gene arrangements and little phylogenetic signal.</title>
        <authorList>
            <person name="Stoger I."/>
            <person name="Kocot K.M."/>
            <person name="Poustka A.J."/>
            <person name="Wilson N.G."/>
            <person name="Ivanov D."/>
            <person name="Halanych K.M."/>
            <person name="Schrodl M."/>
        </authorList>
    </citation>
    <scope>NUCLEOTIDE SEQUENCE</scope>
</reference>
<comment type="similarity">
    <text evidence="2">Belongs to the complex I subunit 4L family.</text>
</comment>
<proteinExistence type="inferred from homology"/>
<evidence type="ECO:0000256" key="9">
    <source>
        <dbReference type="ARBA" id="ARBA00031586"/>
    </source>
</evidence>
<feature type="transmembrane region" description="Helical" evidence="10">
    <location>
        <begin position="20"/>
        <end position="40"/>
    </location>
</feature>